<evidence type="ECO:0000313" key="2">
    <source>
        <dbReference type="EMBL" id="SFS66876.1"/>
    </source>
</evidence>
<keyword evidence="1" id="KW-1133">Transmembrane helix</keyword>
<reference evidence="3" key="1">
    <citation type="submission" date="2016-10" db="EMBL/GenBank/DDBJ databases">
        <authorList>
            <person name="Varghese N."/>
            <person name="Submissions S."/>
        </authorList>
    </citation>
    <scope>NUCLEOTIDE SEQUENCE [LARGE SCALE GENOMIC DNA]</scope>
    <source>
        <strain evidence="3">DSM 44771</strain>
    </source>
</reference>
<feature type="transmembrane region" description="Helical" evidence="1">
    <location>
        <begin position="221"/>
        <end position="240"/>
    </location>
</feature>
<dbReference type="Pfam" id="PF14333">
    <property type="entry name" value="DUF4389"/>
    <property type="match status" value="2"/>
</dbReference>
<feature type="transmembrane region" description="Helical" evidence="1">
    <location>
        <begin position="33"/>
        <end position="64"/>
    </location>
</feature>
<feature type="transmembrane region" description="Helical" evidence="1">
    <location>
        <begin position="140"/>
        <end position="158"/>
    </location>
</feature>
<keyword evidence="1" id="KW-0472">Membrane</keyword>
<evidence type="ECO:0000313" key="3">
    <source>
        <dbReference type="Proteomes" id="UP000198852"/>
    </source>
</evidence>
<dbReference type="Proteomes" id="UP000198852">
    <property type="component" value="Unassembled WGS sequence"/>
</dbReference>
<dbReference type="InterPro" id="IPR025498">
    <property type="entry name" value="DUF4389"/>
</dbReference>
<proteinExistence type="predicted"/>
<evidence type="ECO:0008006" key="4">
    <source>
        <dbReference type="Google" id="ProtNLM"/>
    </source>
</evidence>
<accession>A0A1I6RQG5</accession>
<keyword evidence="1" id="KW-0812">Transmembrane</keyword>
<gene>
    <name evidence="2" type="ORF">SAMN05660874_02502</name>
</gene>
<dbReference type="EMBL" id="FOZX01000003">
    <property type="protein sequence ID" value="SFS66876.1"/>
    <property type="molecule type" value="Genomic_DNA"/>
</dbReference>
<keyword evidence="3" id="KW-1185">Reference proteome</keyword>
<evidence type="ECO:0000256" key="1">
    <source>
        <dbReference type="SAM" id="Phobius"/>
    </source>
</evidence>
<protein>
    <recommendedName>
        <fullName evidence="4">DUF4389 domain-containing protein</fullName>
    </recommendedName>
</protein>
<dbReference type="RefSeq" id="WP_093416450.1">
    <property type="nucleotide sequence ID" value="NZ_FOZX01000003.1"/>
</dbReference>
<organism evidence="2 3">
    <name type="scientific">Saccharopolyspora flava</name>
    <dbReference type="NCBI Taxonomy" id="95161"/>
    <lineage>
        <taxon>Bacteria</taxon>
        <taxon>Bacillati</taxon>
        <taxon>Actinomycetota</taxon>
        <taxon>Actinomycetes</taxon>
        <taxon>Pseudonocardiales</taxon>
        <taxon>Pseudonocardiaceae</taxon>
        <taxon>Saccharopolyspora</taxon>
    </lineage>
</organism>
<dbReference type="OrthoDB" id="156718at2"/>
<feature type="transmembrane region" description="Helical" evidence="1">
    <location>
        <begin position="70"/>
        <end position="93"/>
    </location>
</feature>
<sequence>MSESTEAADGRFLPELQITQPERQRRWTVLLRFLLLIPHFIVLWALGIAAAVVAFIGWFAALILGRLPEWISGFLSLYVAYGIRVNASLWLLVDRYPPFVVGDPEFPVDVEIRSGRLNRWAVLFRFILIIPVSLLSGLLAYGWGVLAFFLWLIVLIMGRTPRPIFDASAAALRFTLRTNAYTYMLTGSYPKRLFGDAREEGEPAKVSSGTRPLVMSRGGRILLIAFIVLGVLAIVGNGAVSATQPYPSEYEYDYAG</sequence>
<name>A0A1I6RQG5_9PSEU</name>
<dbReference type="STRING" id="95161.SAMN05660874_02502"/>
<dbReference type="AlphaFoldDB" id="A0A1I6RQG5"/>